<organism evidence="2 3">
    <name type="scientific">Lagenidium giganteum</name>
    <dbReference type="NCBI Taxonomy" id="4803"/>
    <lineage>
        <taxon>Eukaryota</taxon>
        <taxon>Sar</taxon>
        <taxon>Stramenopiles</taxon>
        <taxon>Oomycota</taxon>
        <taxon>Peronosporomycetes</taxon>
        <taxon>Pythiales</taxon>
        <taxon>Pythiaceae</taxon>
    </lineage>
</organism>
<name>A0AAV2Z4U1_9STRA</name>
<sequence>MVLGNGKTSWWCFDTGSNAHVCSKIDDFITYQNKIELSSPKVSIQGVAPRLGAEVVGIGTVLLGTLVNGKIRSCLLEDVLHVPSAQHGLLSPGRAIEQGFNVRQDEDCFILSRNGKDVVKAKLIHGTWGFKSADIGDEEEPEDKDS</sequence>
<keyword evidence="3" id="KW-1185">Reference proteome</keyword>
<evidence type="ECO:0000259" key="1">
    <source>
        <dbReference type="Pfam" id="PF22936"/>
    </source>
</evidence>
<protein>
    <recommendedName>
        <fullName evidence="1">Retrovirus-related Pol polyprotein from transposon TNT 1-94-like beta-barrel domain-containing protein</fullName>
    </recommendedName>
</protein>
<feature type="domain" description="Retrovirus-related Pol polyprotein from transposon TNT 1-94-like beta-barrel" evidence="1">
    <location>
        <begin position="11"/>
        <end position="100"/>
    </location>
</feature>
<dbReference type="Pfam" id="PF22936">
    <property type="entry name" value="Pol_BBD"/>
    <property type="match status" value="1"/>
</dbReference>
<evidence type="ECO:0000313" key="2">
    <source>
        <dbReference type="EMBL" id="DBA00447.1"/>
    </source>
</evidence>
<accession>A0AAV2Z4U1</accession>
<dbReference type="AlphaFoldDB" id="A0AAV2Z4U1"/>
<evidence type="ECO:0000313" key="3">
    <source>
        <dbReference type="Proteomes" id="UP001146120"/>
    </source>
</evidence>
<dbReference type="Proteomes" id="UP001146120">
    <property type="component" value="Unassembled WGS sequence"/>
</dbReference>
<gene>
    <name evidence="2" type="ORF">N0F65_012978</name>
</gene>
<reference evidence="2" key="2">
    <citation type="journal article" date="2023" name="Microbiol Resour">
        <title>Decontamination and Annotation of the Draft Genome Sequence of the Oomycete Lagenidium giganteum ARSEF 373.</title>
        <authorList>
            <person name="Morgan W.R."/>
            <person name="Tartar A."/>
        </authorList>
    </citation>
    <scope>NUCLEOTIDE SEQUENCE</scope>
    <source>
        <strain evidence="2">ARSEF 373</strain>
    </source>
</reference>
<comment type="caution">
    <text evidence="2">The sequence shown here is derived from an EMBL/GenBank/DDBJ whole genome shotgun (WGS) entry which is preliminary data.</text>
</comment>
<reference evidence="2" key="1">
    <citation type="submission" date="2022-11" db="EMBL/GenBank/DDBJ databases">
        <authorList>
            <person name="Morgan W.R."/>
            <person name="Tartar A."/>
        </authorList>
    </citation>
    <scope>NUCLEOTIDE SEQUENCE</scope>
    <source>
        <strain evidence="2">ARSEF 373</strain>
    </source>
</reference>
<dbReference type="InterPro" id="IPR054722">
    <property type="entry name" value="PolX-like_BBD"/>
</dbReference>
<dbReference type="EMBL" id="DAKRPA010000064">
    <property type="protein sequence ID" value="DBA00447.1"/>
    <property type="molecule type" value="Genomic_DNA"/>
</dbReference>
<proteinExistence type="predicted"/>